<sequence length="276" mass="31640">EDVNIVEEISFDFSKYGIANNKSDDDFIIDRKFPIFHNVKSILEVFHREMHKKPELVKQLLHIYQVQCYNNIEGHERGLRKPFIVLDGNDKIKRDIVGKALANVLGGYLLAMPPPSISKLAPLFDRGSTLRHAYYSLANYIAACNVRRLQSQGFAVILKSYWYDQTAFNLQKSYTRTKDIPPLNDKVYKFPTDLLAPDLCYFILAPPSPKSGLVTFHPFYKTKRTVIYERFKTPAVMEVNFQALGGKEQVVNYIIKDIYMILGKTCDLSSASQVIT</sequence>
<evidence type="ECO:0000313" key="1">
    <source>
        <dbReference type="EMBL" id="JAS11616.1"/>
    </source>
</evidence>
<gene>
    <name evidence="1" type="ORF">g.4128</name>
</gene>
<dbReference type="AlphaFoldDB" id="A0A1B6CDT6"/>
<dbReference type="Gene3D" id="3.40.50.300">
    <property type="entry name" value="P-loop containing nucleotide triphosphate hydrolases"/>
    <property type="match status" value="1"/>
</dbReference>
<accession>A0A1B6CDT6</accession>
<protein>
    <submittedName>
        <fullName evidence="1">Uncharacterized protein</fullName>
    </submittedName>
</protein>
<organism evidence="1">
    <name type="scientific">Clastoptera arizonana</name>
    <name type="common">Arizona spittle bug</name>
    <dbReference type="NCBI Taxonomy" id="38151"/>
    <lineage>
        <taxon>Eukaryota</taxon>
        <taxon>Metazoa</taxon>
        <taxon>Ecdysozoa</taxon>
        <taxon>Arthropoda</taxon>
        <taxon>Hexapoda</taxon>
        <taxon>Insecta</taxon>
        <taxon>Pterygota</taxon>
        <taxon>Neoptera</taxon>
        <taxon>Paraneoptera</taxon>
        <taxon>Hemiptera</taxon>
        <taxon>Auchenorrhyncha</taxon>
        <taxon>Cercopoidea</taxon>
        <taxon>Clastopteridae</taxon>
        <taxon>Clastoptera</taxon>
    </lineage>
</organism>
<dbReference type="InterPro" id="IPR027417">
    <property type="entry name" value="P-loop_NTPase"/>
</dbReference>
<dbReference type="EMBL" id="GEDC01025682">
    <property type="protein sequence ID" value="JAS11616.1"/>
    <property type="molecule type" value="Transcribed_RNA"/>
</dbReference>
<proteinExistence type="predicted"/>
<name>A0A1B6CDT6_9HEMI</name>
<feature type="non-terminal residue" evidence="1">
    <location>
        <position position="1"/>
    </location>
</feature>
<reference evidence="1" key="1">
    <citation type="submission" date="2015-12" db="EMBL/GenBank/DDBJ databases">
        <title>De novo transcriptome assembly of four potential Pierce s Disease insect vectors from Arizona vineyards.</title>
        <authorList>
            <person name="Tassone E.E."/>
        </authorList>
    </citation>
    <scope>NUCLEOTIDE SEQUENCE</scope>
</reference>